<comment type="caution">
    <text evidence="3">The sequence shown here is derived from an EMBL/GenBank/DDBJ whole genome shotgun (WGS) entry which is preliminary data.</text>
</comment>
<dbReference type="Pfam" id="PF07610">
    <property type="entry name" value="DUF1573"/>
    <property type="match status" value="1"/>
</dbReference>
<proteinExistence type="predicted"/>
<evidence type="ECO:0000256" key="2">
    <source>
        <dbReference type="SAM" id="SignalP"/>
    </source>
</evidence>
<feature type="compositionally biased region" description="Basic residues" evidence="1">
    <location>
        <begin position="152"/>
        <end position="165"/>
    </location>
</feature>
<gene>
    <name evidence="3" type="ORF">IAC32_05265</name>
</gene>
<dbReference type="AlphaFoldDB" id="A0A9D9HAG7"/>
<feature type="signal peptide" evidence="2">
    <location>
        <begin position="1"/>
        <end position="24"/>
    </location>
</feature>
<dbReference type="EMBL" id="JADIMR010000079">
    <property type="protein sequence ID" value="MBO8447135.1"/>
    <property type="molecule type" value="Genomic_DNA"/>
</dbReference>
<accession>A0A9D9HAG7</accession>
<protein>
    <submittedName>
        <fullName evidence="3">DUF1573 domain-containing protein</fullName>
    </submittedName>
</protein>
<dbReference type="Proteomes" id="UP000823637">
    <property type="component" value="Unassembled WGS sequence"/>
</dbReference>
<keyword evidence="2" id="KW-0732">Signal</keyword>
<evidence type="ECO:0000256" key="1">
    <source>
        <dbReference type="SAM" id="MobiDB-lite"/>
    </source>
</evidence>
<evidence type="ECO:0000313" key="3">
    <source>
        <dbReference type="EMBL" id="MBO8447135.1"/>
    </source>
</evidence>
<reference evidence="3" key="2">
    <citation type="journal article" date="2021" name="PeerJ">
        <title>Extensive microbial diversity within the chicken gut microbiome revealed by metagenomics and culture.</title>
        <authorList>
            <person name="Gilroy R."/>
            <person name="Ravi A."/>
            <person name="Getino M."/>
            <person name="Pursley I."/>
            <person name="Horton D.L."/>
            <person name="Alikhan N.F."/>
            <person name="Baker D."/>
            <person name="Gharbi K."/>
            <person name="Hall N."/>
            <person name="Watson M."/>
            <person name="Adriaenssens E.M."/>
            <person name="Foster-Nyarko E."/>
            <person name="Jarju S."/>
            <person name="Secka A."/>
            <person name="Antonio M."/>
            <person name="Oren A."/>
            <person name="Chaudhuri R.R."/>
            <person name="La Ragione R."/>
            <person name="Hildebrand F."/>
            <person name="Pallen M.J."/>
        </authorList>
    </citation>
    <scope>NUCLEOTIDE SEQUENCE</scope>
    <source>
        <strain evidence="3">D3-1215</strain>
    </source>
</reference>
<name>A0A9D9HAG7_9BACT</name>
<organism evidence="3 4">
    <name type="scientific">Candidatus Enterocola intestinipullorum</name>
    <dbReference type="NCBI Taxonomy" id="2840783"/>
    <lineage>
        <taxon>Bacteria</taxon>
        <taxon>Pseudomonadati</taxon>
        <taxon>Bacteroidota</taxon>
        <taxon>Bacteroidia</taxon>
        <taxon>Bacteroidales</taxon>
        <taxon>Candidatus Enterocola</taxon>
    </lineage>
</organism>
<feature type="chain" id="PRO_5038736869" evidence="2">
    <location>
        <begin position="25"/>
        <end position="165"/>
    </location>
</feature>
<evidence type="ECO:0000313" key="4">
    <source>
        <dbReference type="Proteomes" id="UP000823637"/>
    </source>
</evidence>
<feature type="region of interest" description="Disordered" evidence="1">
    <location>
        <begin position="133"/>
        <end position="165"/>
    </location>
</feature>
<sequence length="165" mass="18718">MRINKASIIYAVLFFIPVISSAQALEFDHYEYDFGTIKSGDSTAVHVFDFCNATTDTLQISRIEAPCSVSVIYNSAPVAPDMADAIIIKADLNGVDGDFQKHIFVYGNFDTFALEIKGRRNLGMDELYDQWQQEDQAGIAADTEDEDEDKPRKKKKPRRKKQRDR</sequence>
<dbReference type="InterPro" id="IPR011467">
    <property type="entry name" value="DUF1573"/>
</dbReference>
<reference evidence="3" key="1">
    <citation type="submission" date="2020-10" db="EMBL/GenBank/DDBJ databases">
        <authorList>
            <person name="Gilroy R."/>
        </authorList>
    </citation>
    <scope>NUCLEOTIDE SEQUENCE</scope>
    <source>
        <strain evidence="3">D3-1215</strain>
    </source>
</reference>